<organism evidence="2">
    <name type="scientific">marine sediment metagenome</name>
    <dbReference type="NCBI Taxonomy" id="412755"/>
    <lineage>
        <taxon>unclassified sequences</taxon>
        <taxon>metagenomes</taxon>
        <taxon>ecological metagenomes</taxon>
    </lineage>
</organism>
<sequence length="76" mass="8892">MEKAFRRRRRYLIRKGFQLKYVGLILGVMFLGAAISGYTIYHNAWLLLGEKLANVYPQGRLMHIFHSVNIRLALNL</sequence>
<feature type="non-terminal residue" evidence="2">
    <location>
        <position position="76"/>
    </location>
</feature>
<accession>X1LKM8</accession>
<feature type="transmembrane region" description="Helical" evidence="1">
    <location>
        <begin position="21"/>
        <end position="41"/>
    </location>
</feature>
<dbReference type="AlphaFoldDB" id="X1LKM8"/>
<proteinExistence type="predicted"/>
<keyword evidence="1" id="KW-0812">Transmembrane</keyword>
<reference evidence="2" key="1">
    <citation type="journal article" date="2014" name="Front. Microbiol.">
        <title>High frequency of phylogenetically diverse reductive dehalogenase-homologous genes in deep subseafloor sedimentary metagenomes.</title>
        <authorList>
            <person name="Kawai M."/>
            <person name="Futagami T."/>
            <person name="Toyoda A."/>
            <person name="Takaki Y."/>
            <person name="Nishi S."/>
            <person name="Hori S."/>
            <person name="Arai W."/>
            <person name="Tsubouchi T."/>
            <person name="Morono Y."/>
            <person name="Uchiyama I."/>
            <person name="Ito T."/>
            <person name="Fujiyama A."/>
            <person name="Inagaki F."/>
            <person name="Takami H."/>
        </authorList>
    </citation>
    <scope>NUCLEOTIDE SEQUENCE</scope>
    <source>
        <strain evidence="2">Expedition CK06-06</strain>
    </source>
</reference>
<evidence type="ECO:0000313" key="2">
    <source>
        <dbReference type="EMBL" id="GAI19633.1"/>
    </source>
</evidence>
<gene>
    <name evidence="2" type="ORF">S06H3_33091</name>
</gene>
<name>X1LKM8_9ZZZZ</name>
<keyword evidence="1" id="KW-0472">Membrane</keyword>
<keyword evidence="1" id="KW-1133">Transmembrane helix</keyword>
<evidence type="ECO:0000256" key="1">
    <source>
        <dbReference type="SAM" id="Phobius"/>
    </source>
</evidence>
<comment type="caution">
    <text evidence="2">The sequence shown here is derived from an EMBL/GenBank/DDBJ whole genome shotgun (WGS) entry which is preliminary data.</text>
</comment>
<protein>
    <submittedName>
        <fullName evidence="2">Uncharacterized protein</fullName>
    </submittedName>
</protein>
<dbReference type="EMBL" id="BARV01019729">
    <property type="protein sequence ID" value="GAI19633.1"/>
    <property type="molecule type" value="Genomic_DNA"/>
</dbReference>